<dbReference type="InterPro" id="IPR001851">
    <property type="entry name" value="ABC_transp_permease"/>
</dbReference>
<name>A0ABS7ZTA7_9GAMM</name>
<sequence>MLKLEKRQSDSRVMGYLSPLIALIATLICGAMLFAFLGHDPLEALYTFFLAPLQDTYGWTELGVKVGPLLLCAMGLTLCYRAKIWNIGAEGQFLMGALGGSWMALQFLGAESRWVLVPILLAGTISGMLWGGLAAWLKTRFNANEILTTIMLNYIALNALLWAVHGPLKDPAGFNFPESAMFADAAILPLFSEDYRLNVSILFALFFMVVIWTLMARSWIGYQIQVMGEDAKAAQYAGFNGKALTWFALLTCGALAGFAGVAEVTGPIGQLVPQLSPGYGYAAIIVVFLGRMQPVGILLASMLLALTFMGGEMIQIEMSLPKSLTGLFQGMLLFFLLAADLLISYRIVIKKSAVAQA</sequence>
<keyword evidence="4 6" id="KW-1133">Transmembrane helix</keyword>
<dbReference type="Pfam" id="PF02653">
    <property type="entry name" value="BPD_transp_2"/>
    <property type="match status" value="1"/>
</dbReference>
<dbReference type="PANTHER" id="PTHR47089">
    <property type="entry name" value="ABC TRANSPORTER, PERMEASE PROTEIN"/>
    <property type="match status" value="1"/>
</dbReference>
<comment type="subcellular location">
    <subcellularLocation>
        <location evidence="1">Cell inner membrane</location>
        <topology evidence="1">Multi-pass membrane protein</topology>
    </subcellularLocation>
</comment>
<dbReference type="EMBL" id="JAEDAH010000093">
    <property type="protein sequence ID" value="MCA6064840.1"/>
    <property type="molecule type" value="Genomic_DNA"/>
</dbReference>
<feature type="transmembrane region" description="Helical" evidence="6">
    <location>
        <begin position="57"/>
        <end position="80"/>
    </location>
</feature>
<evidence type="ECO:0000256" key="6">
    <source>
        <dbReference type="SAM" id="Phobius"/>
    </source>
</evidence>
<evidence type="ECO:0000256" key="1">
    <source>
        <dbReference type="ARBA" id="ARBA00004429"/>
    </source>
</evidence>
<dbReference type="CDD" id="cd06580">
    <property type="entry name" value="TM_PBP1_transp_TpRbsC_like"/>
    <property type="match status" value="1"/>
</dbReference>
<feature type="transmembrane region" description="Helical" evidence="6">
    <location>
        <begin position="20"/>
        <end position="37"/>
    </location>
</feature>
<keyword evidence="5 6" id="KW-0472">Membrane</keyword>
<gene>
    <name evidence="7" type="ORF">I9W95_14600</name>
</gene>
<feature type="transmembrane region" description="Helical" evidence="6">
    <location>
        <begin position="281"/>
        <end position="306"/>
    </location>
</feature>
<organism evidence="7 8">
    <name type="scientific">Thalassolituus marinus</name>
    <dbReference type="NCBI Taxonomy" id="671053"/>
    <lineage>
        <taxon>Bacteria</taxon>
        <taxon>Pseudomonadati</taxon>
        <taxon>Pseudomonadota</taxon>
        <taxon>Gammaproteobacteria</taxon>
        <taxon>Oceanospirillales</taxon>
        <taxon>Oceanospirillaceae</taxon>
        <taxon>Thalassolituus</taxon>
    </lineage>
</organism>
<feature type="transmembrane region" description="Helical" evidence="6">
    <location>
        <begin position="243"/>
        <end position="261"/>
    </location>
</feature>
<protein>
    <submittedName>
        <fullName evidence="7">ABC transporter permease</fullName>
    </submittedName>
</protein>
<feature type="transmembrane region" description="Helical" evidence="6">
    <location>
        <begin position="146"/>
        <end position="164"/>
    </location>
</feature>
<feature type="transmembrane region" description="Helical" evidence="6">
    <location>
        <begin position="327"/>
        <end position="348"/>
    </location>
</feature>
<reference evidence="7 8" key="1">
    <citation type="submission" date="2020-12" db="EMBL/GenBank/DDBJ databases">
        <title>Novel Thalassolituus-related marine hydrocarbonoclastic bacteria mediated algae-derived hydrocarbons mineralization in twilight zone of the northern South China Sea.</title>
        <authorList>
            <person name="Dong C."/>
        </authorList>
    </citation>
    <scope>NUCLEOTIDE SEQUENCE [LARGE SCALE GENOMIC DNA]</scope>
    <source>
        <strain evidence="7 8">IMCC1826</strain>
    </source>
</reference>
<evidence type="ECO:0000313" key="8">
    <source>
        <dbReference type="Proteomes" id="UP000714380"/>
    </source>
</evidence>
<evidence type="ECO:0000313" key="7">
    <source>
        <dbReference type="EMBL" id="MCA6064840.1"/>
    </source>
</evidence>
<evidence type="ECO:0000256" key="3">
    <source>
        <dbReference type="ARBA" id="ARBA00022692"/>
    </source>
</evidence>
<keyword evidence="2" id="KW-1003">Cell membrane</keyword>
<proteinExistence type="predicted"/>
<comment type="caution">
    <text evidence="7">The sequence shown here is derived from an EMBL/GenBank/DDBJ whole genome shotgun (WGS) entry which is preliminary data.</text>
</comment>
<dbReference type="PANTHER" id="PTHR47089:SF1">
    <property type="entry name" value="GUANOSINE ABC TRANSPORTER PERMEASE PROTEIN NUPP"/>
    <property type="match status" value="1"/>
</dbReference>
<feature type="transmembrane region" description="Helical" evidence="6">
    <location>
        <begin position="199"/>
        <end position="222"/>
    </location>
</feature>
<dbReference type="RefSeq" id="WP_225676199.1">
    <property type="nucleotide sequence ID" value="NZ_JAEDAH010000093.1"/>
</dbReference>
<keyword evidence="3 6" id="KW-0812">Transmembrane</keyword>
<dbReference type="Proteomes" id="UP000714380">
    <property type="component" value="Unassembled WGS sequence"/>
</dbReference>
<accession>A0ABS7ZTA7</accession>
<evidence type="ECO:0000256" key="2">
    <source>
        <dbReference type="ARBA" id="ARBA00022475"/>
    </source>
</evidence>
<evidence type="ECO:0000256" key="5">
    <source>
        <dbReference type="ARBA" id="ARBA00023136"/>
    </source>
</evidence>
<keyword evidence="8" id="KW-1185">Reference proteome</keyword>
<evidence type="ECO:0000256" key="4">
    <source>
        <dbReference type="ARBA" id="ARBA00022989"/>
    </source>
</evidence>
<feature type="transmembrane region" description="Helical" evidence="6">
    <location>
        <begin position="115"/>
        <end position="137"/>
    </location>
</feature>
<feature type="transmembrane region" description="Helical" evidence="6">
    <location>
        <begin position="92"/>
        <end position="109"/>
    </location>
</feature>